<feature type="region of interest" description="Disordered" evidence="1">
    <location>
        <begin position="157"/>
        <end position="180"/>
    </location>
</feature>
<accession>A0ABX9KBP2</accession>
<protein>
    <submittedName>
        <fullName evidence="2">Uncharacterized protein</fullName>
    </submittedName>
</protein>
<evidence type="ECO:0000313" key="3">
    <source>
        <dbReference type="Proteomes" id="UP000256345"/>
    </source>
</evidence>
<proteinExistence type="predicted"/>
<name>A0ABX9KBP2_9BACT</name>
<reference evidence="2 3" key="1">
    <citation type="submission" date="2018-08" db="EMBL/GenBank/DDBJ databases">
        <title>Genomic Encyclopedia of Archaeal and Bacterial Type Strains, Phase II (KMG-II): from individual species to whole genera.</title>
        <authorList>
            <person name="Goeker M."/>
        </authorList>
    </citation>
    <scope>NUCLEOTIDE SEQUENCE [LARGE SCALE GENOMIC DNA]</scope>
    <source>
        <strain evidence="2 3">DSM 2261</strain>
    </source>
</reference>
<dbReference type="EMBL" id="QUMU01000001">
    <property type="protein sequence ID" value="REG37586.1"/>
    <property type="molecule type" value="Genomic_DNA"/>
</dbReference>
<feature type="compositionally biased region" description="Basic residues" evidence="1">
    <location>
        <begin position="165"/>
        <end position="180"/>
    </location>
</feature>
<keyword evidence="3" id="KW-1185">Reference proteome</keyword>
<organism evidence="2 3">
    <name type="scientific">Archangium gephyra</name>
    <dbReference type="NCBI Taxonomy" id="48"/>
    <lineage>
        <taxon>Bacteria</taxon>
        <taxon>Pseudomonadati</taxon>
        <taxon>Myxococcota</taxon>
        <taxon>Myxococcia</taxon>
        <taxon>Myxococcales</taxon>
        <taxon>Cystobacterineae</taxon>
        <taxon>Archangiaceae</taxon>
        <taxon>Archangium</taxon>
    </lineage>
</organism>
<comment type="caution">
    <text evidence="2">The sequence shown here is derived from an EMBL/GenBank/DDBJ whole genome shotgun (WGS) entry which is preliminary data.</text>
</comment>
<gene>
    <name evidence="2" type="ORF">ATI61_101572</name>
</gene>
<evidence type="ECO:0000256" key="1">
    <source>
        <dbReference type="SAM" id="MobiDB-lite"/>
    </source>
</evidence>
<evidence type="ECO:0000313" key="2">
    <source>
        <dbReference type="EMBL" id="REG37586.1"/>
    </source>
</evidence>
<sequence>MPRDLTQEERERSLRWAQERERLFVLLRNAPMAEKVRAYKLFERRRLKDVGTAFEKREARRRIAEDLVMVTSEGPWRLFSPYLRRLEKLGFSTMDGRLLACVMSAKASKGSVAGVRKTAELIMDIERRTRGQKYHPALWEEINSALTRARRFAGLDSEKGLVAGPKRRKKPRARARHSAE</sequence>
<dbReference type="Proteomes" id="UP000256345">
    <property type="component" value="Unassembled WGS sequence"/>
</dbReference>